<evidence type="ECO:0000313" key="6">
    <source>
        <dbReference type="EMBL" id="ESQ44836.1"/>
    </source>
</evidence>
<comment type="similarity">
    <text evidence="1">Belongs to the peptidase C48 family.</text>
</comment>
<dbReference type="Proteomes" id="UP000030689">
    <property type="component" value="Unassembled WGS sequence"/>
</dbReference>
<dbReference type="Pfam" id="PF09331">
    <property type="entry name" value="DUF1985"/>
    <property type="match status" value="1"/>
</dbReference>
<feature type="region of interest" description="Disordered" evidence="4">
    <location>
        <begin position="194"/>
        <end position="214"/>
    </location>
</feature>
<organism evidence="6 7">
    <name type="scientific">Eutrema salsugineum</name>
    <name type="common">Saltwater cress</name>
    <name type="synonym">Sisymbrium salsugineum</name>
    <dbReference type="NCBI Taxonomy" id="72664"/>
    <lineage>
        <taxon>Eukaryota</taxon>
        <taxon>Viridiplantae</taxon>
        <taxon>Streptophyta</taxon>
        <taxon>Embryophyta</taxon>
        <taxon>Tracheophyta</taxon>
        <taxon>Spermatophyta</taxon>
        <taxon>Magnoliopsida</taxon>
        <taxon>eudicotyledons</taxon>
        <taxon>Gunneridae</taxon>
        <taxon>Pentapetalae</taxon>
        <taxon>rosids</taxon>
        <taxon>malvids</taxon>
        <taxon>Brassicales</taxon>
        <taxon>Brassicaceae</taxon>
        <taxon>Eutremeae</taxon>
        <taxon>Eutrema</taxon>
    </lineage>
</organism>
<dbReference type="InterPro" id="IPR015410">
    <property type="entry name" value="DUF1985"/>
</dbReference>
<dbReference type="KEGG" id="eus:EUTSA_v10003408mg"/>
<feature type="domain" description="Ubiquitin-like protease family profile" evidence="5">
    <location>
        <begin position="297"/>
        <end position="489"/>
    </location>
</feature>
<dbReference type="EMBL" id="KI517441">
    <property type="protein sequence ID" value="ESQ44836.1"/>
    <property type="molecule type" value="Genomic_DNA"/>
</dbReference>
<dbReference type="Gene3D" id="3.40.395.10">
    <property type="entry name" value="Adenoviral Proteinase, Chain A"/>
    <property type="match status" value="1"/>
</dbReference>
<evidence type="ECO:0000313" key="7">
    <source>
        <dbReference type="Proteomes" id="UP000030689"/>
    </source>
</evidence>
<dbReference type="PROSITE" id="PS50600">
    <property type="entry name" value="ULP_PROTEASE"/>
    <property type="match status" value="1"/>
</dbReference>
<protein>
    <recommendedName>
        <fullName evidence="5">Ubiquitin-like protease family profile domain-containing protein</fullName>
    </recommendedName>
</protein>
<accession>V4NFD5</accession>
<dbReference type="SUPFAM" id="SSF54001">
    <property type="entry name" value="Cysteine proteinases"/>
    <property type="match status" value="1"/>
</dbReference>
<evidence type="ECO:0000259" key="5">
    <source>
        <dbReference type="PROSITE" id="PS50600"/>
    </source>
</evidence>
<dbReference type="AlphaFoldDB" id="V4NFD5"/>
<evidence type="ECO:0000256" key="2">
    <source>
        <dbReference type="ARBA" id="ARBA00022670"/>
    </source>
</evidence>
<evidence type="ECO:0000256" key="1">
    <source>
        <dbReference type="ARBA" id="ARBA00005234"/>
    </source>
</evidence>
<keyword evidence="2" id="KW-0645">Protease</keyword>
<dbReference type="PANTHER" id="PTHR48449">
    <property type="entry name" value="DUF1985 DOMAIN-CONTAINING PROTEIN"/>
    <property type="match status" value="1"/>
</dbReference>
<dbReference type="PANTHER" id="PTHR48449:SF2">
    <property type="entry name" value="UBIQUITIN-LIKE PROTEASE FAMILY PROFILE DOMAIN-CONTAINING PROTEIN"/>
    <property type="match status" value="1"/>
</dbReference>
<proteinExistence type="inferred from homology"/>
<evidence type="ECO:0000256" key="4">
    <source>
        <dbReference type="SAM" id="MobiDB-lite"/>
    </source>
</evidence>
<dbReference type="Gramene" id="ESQ44836">
    <property type="protein sequence ID" value="ESQ44836"/>
    <property type="gene ID" value="EUTSA_v10003408mg"/>
</dbReference>
<keyword evidence="3" id="KW-0378">Hydrolase</keyword>
<name>V4NFD5_EUTSA</name>
<reference evidence="6 7" key="1">
    <citation type="journal article" date="2013" name="Front. Plant Sci.">
        <title>The Reference Genome of the Halophytic Plant Eutrema salsugineum.</title>
        <authorList>
            <person name="Yang R."/>
            <person name="Jarvis D.E."/>
            <person name="Chen H."/>
            <person name="Beilstein M.A."/>
            <person name="Grimwood J."/>
            <person name="Jenkins J."/>
            <person name="Shu S."/>
            <person name="Prochnik S."/>
            <person name="Xin M."/>
            <person name="Ma C."/>
            <person name="Schmutz J."/>
            <person name="Wing R.A."/>
            <person name="Mitchell-Olds T."/>
            <person name="Schumaker K.S."/>
            <person name="Wang X."/>
        </authorList>
    </citation>
    <scope>NUCLEOTIDE SEQUENCE [LARGE SCALE GENOMIC DNA]</scope>
</reference>
<gene>
    <name evidence="6" type="ORF">EUTSA_v10003408mg</name>
</gene>
<dbReference type="Pfam" id="PF02902">
    <property type="entry name" value="Peptidase_C48"/>
    <property type="match status" value="1"/>
</dbReference>
<dbReference type="InterPro" id="IPR038765">
    <property type="entry name" value="Papain-like_cys_pep_sf"/>
</dbReference>
<evidence type="ECO:0000256" key="3">
    <source>
        <dbReference type="ARBA" id="ARBA00022801"/>
    </source>
</evidence>
<dbReference type="InterPro" id="IPR003653">
    <property type="entry name" value="Peptidase_C48_C"/>
</dbReference>
<keyword evidence="7" id="KW-1185">Reference proteome</keyword>
<dbReference type="GO" id="GO:0008234">
    <property type="term" value="F:cysteine-type peptidase activity"/>
    <property type="evidence" value="ECO:0007669"/>
    <property type="project" value="InterPro"/>
</dbReference>
<sequence>MLQKRKISDKEKRFKCASLAVTASVLVPTSHVTKIVPEHVELIRDIDSFLSYPWGRVGFDLLVSSIKSKDELELSQKTIAVKDFFMPSSFDYEDECDTAADVSTGQEANLGCDASDLAERATSSGVALVYSIIRTDGVCAIEGMDLRWADEVGDESVDVMVKLIGEGYRFSGDMFTGGLTTADLVRMRTDKALKEKEAKDKKKKDKTGDSSSSFATVDQEGIAELVLDKLKPELQSFSNRLRAKDPSPFSCAFPASNVSQSHLTPPGANTTSQDLPTQLAEVSFSPPIRPMEIYEGASVGTEDVLAIGDRIRVLDSKIVDALMFYVRHVSGPQMYPMNHTKIEFFYTIFLSLIKSQYAKFSKTAVKDRSKFKIDGSLLSYFESDNPRRPLPEAMYFPFNFDKRHWVGVCVNIPRAAIVVLDCNVAFRSDTALKRDFTPICNMFPFIVRAASTKALRDEKPFSLERVTGIPQNEINSDSAVTAVLLMQAHASAGLDGCRTITPELLTSEAYKLAVMFYDEFGPSP</sequence>
<dbReference type="GO" id="GO:0006508">
    <property type="term" value="P:proteolysis"/>
    <property type="evidence" value="ECO:0007669"/>
    <property type="project" value="UniProtKB-KW"/>
</dbReference>